<proteinExistence type="inferred from homology"/>
<dbReference type="GO" id="GO:0006865">
    <property type="term" value="P:amino acid transport"/>
    <property type="evidence" value="ECO:0007669"/>
    <property type="project" value="TreeGrafter"/>
</dbReference>
<dbReference type="RefSeq" id="WP_200343821.1">
    <property type="nucleotide sequence ID" value="NZ_NRSJ01000001.1"/>
</dbReference>
<dbReference type="Proteomes" id="UP001296776">
    <property type="component" value="Unassembled WGS sequence"/>
</dbReference>
<dbReference type="InterPro" id="IPR018313">
    <property type="entry name" value="SBP_3_CS"/>
</dbReference>
<name>A0AAJ0U1I0_9GAMM</name>
<dbReference type="PROSITE" id="PS01039">
    <property type="entry name" value="SBP_BACTERIAL_3"/>
    <property type="match status" value="1"/>
</dbReference>
<dbReference type="AlphaFoldDB" id="A0AAJ0U1I0"/>
<dbReference type="Gene3D" id="3.40.190.10">
    <property type="entry name" value="Periplasmic binding protein-like II"/>
    <property type="match status" value="2"/>
</dbReference>
<gene>
    <name evidence="6" type="ORF">CKO40_00865</name>
</gene>
<accession>A0AAJ0U1I0</accession>
<evidence type="ECO:0000256" key="4">
    <source>
        <dbReference type="RuleBase" id="RU003744"/>
    </source>
</evidence>
<keyword evidence="7" id="KW-1185">Reference proteome</keyword>
<dbReference type="SMART" id="SM00062">
    <property type="entry name" value="PBPb"/>
    <property type="match status" value="1"/>
</dbReference>
<dbReference type="SUPFAM" id="SSF53850">
    <property type="entry name" value="Periplasmic binding protein-like II"/>
    <property type="match status" value="1"/>
</dbReference>
<dbReference type="InterPro" id="IPR001638">
    <property type="entry name" value="Solute-binding_3/MltF_N"/>
</dbReference>
<evidence type="ECO:0000256" key="1">
    <source>
        <dbReference type="ARBA" id="ARBA00010333"/>
    </source>
</evidence>
<evidence type="ECO:0000259" key="5">
    <source>
        <dbReference type="SMART" id="SM00062"/>
    </source>
</evidence>
<evidence type="ECO:0000313" key="6">
    <source>
        <dbReference type="EMBL" id="MBK1703137.1"/>
    </source>
</evidence>
<sequence>MPRSIGPLSALLLILLLLPGLAVADQLADLRERGTLRCGVNGAIPGLSYQDANGAWSGLDVDLCRAVAAAALGSPEEVELIPLKTAERFNALRDGRVDLLARNTTWTQARDLGQGISFTAILYYDGQGFMVPRASDKLSTLGLNQARICAIADTTSSANAERYFKRHQMAMTLKAYPDLDAALSAYLAGECSTLTTDRSQLYAIRSRLEEPSSHRILPEVISREPLTPAVRSGEARLRELVQWTIYTLINAEEMGISSDNLATVRTRAESDAVRTLLDLDGETAKAFGIEGGWGERVLSAVGNYAEVFERNLGKASGLDIKRGMNALWSRGGLLYAPPPR</sequence>
<reference evidence="6" key="2">
    <citation type="journal article" date="2020" name="Microorganisms">
        <title>Osmotic Adaptation and Compatible Solute Biosynthesis of Phototrophic Bacteria as Revealed from Genome Analyses.</title>
        <authorList>
            <person name="Imhoff J.F."/>
            <person name="Rahn T."/>
            <person name="Kunzel S."/>
            <person name="Keller A."/>
            <person name="Neulinger S.C."/>
        </authorList>
    </citation>
    <scope>NUCLEOTIDE SEQUENCE</scope>
    <source>
        <strain evidence="6">DSM 11080</strain>
    </source>
</reference>
<evidence type="ECO:0000256" key="3">
    <source>
        <dbReference type="ARBA" id="ARBA00022729"/>
    </source>
</evidence>
<dbReference type="CDD" id="cd13692">
    <property type="entry name" value="PBP2_BztA"/>
    <property type="match status" value="1"/>
</dbReference>
<feature type="domain" description="Solute-binding protein family 3/N-terminal" evidence="5">
    <location>
        <begin position="35"/>
        <end position="264"/>
    </location>
</feature>
<dbReference type="Pfam" id="PF00497">
    <property type="entry name" value="SBP_bac_3"/>
    <property type="match status" value="1"/>
</dbReference>
<comment type="caution">
    <text evidence="6">The sequence shown here is derived from an EMBL/GenBank/DDBJ whole genome shotgun (WGS) entry which is preliminary data.</text>
</comment>
<comment type="similarity">
    <text evidence="1 4">Belongs to the bacterial solute-binding protein 3 family.</text>
</comment>
<evidence type="ECO:0000313" key="7">
    <source>
        <dbReference type="Proteomes" id="UP001296776"/>
    </source>
</evidence>
<organism evidence="6 7">
    <name type="scientific">Halochromatium glycolicum</name>
    <dbReference type="NCBI Taxonomy" id="85075"/>
    <lineage>
        <taxon>Bacteria</taxon>
        <taxon>Pseudomonadati</taxon>
        <taxon>Pseudomonadota</taxon>
        <taxon>Gammaproteobacteria</taxon>
        <taxon>Chromatiales</taxon>
        <taxon>Chromatiaceae</taxon>
        <taxon>Halochromatium</taxon>
    </lineage>
</organism>
<evidence type="ECO:0000256" key="2">
    <source>
        <dbReference type="ARBA" id="ARBA00022448"/>
    </source>
</evidence>
<protein>
    <submittedName>
        <fullName evidence="6">ABC transporter substrate-binding protein</fullName>
    </submittedName>
</protein>
<dbReference type="InterPro" id="IPR051455">
    <property type="entry name" value="Bact_solute-bind_prot3"/>
</dbReference>
<keyword evidence="3" id="KW-0732">Signal</keyword>
<dbReference type="PANTHER" id="PTHR30085:SF7">
    <property type="entry name" value="AMINO-ACID ABC TRANSPORTER-BINDING PROTEIN YHDW-RELATED"/>
    <property type="match status" value="1"/>
</dbReference>
<dbReference type="EMBL" id="NRSJ01000001">
    <property type="protein sequence ID" value="MBK1703137.1"/>
    <property type="molecule type" value="Genomic_DNA"/>
</dbReference>
<dbReference type="PANTHER" id="PTHR30085">
    <property type="entry name" value="AMINO ACID ABC TRANSPORTER PERMEASE"/>
    <property type="match status" value="1"/>
</dbReference>
<reference evidence="6" key="1">
    <citation type="submission" date="2017-08" db="EMBL/GenBank/DDBJ databases">
        <authorList>
            <person name="Imhoff J.F."/>
            <person name="Rahn T."/>
            <person name="Kuenzel S."/>
            <person name="Neulinger S.C."/>
        </authorList>
    </citation>
    <scope>NUCLEOTIDE SEQUENCE</scope>
    <source>
        <strain evidence="6">DSM 11080</strain>
    </source>
</reference>
<keyword evidence="2" id="KW-0813">Transport</keyword>